<reference evidence="1 3" key="2">
    <citation type="journal article" date="2018" name="Microb. Genom.">
        <title>Deciphering the unexplored Leptospira diversity from soils uncovers genomic evolution to virulence.</title>
        <authorList>
            <person name="Thibeaux R."/>
            <person name="Iraola G."/>
            <person name="Ferres I."/>
            <person name="Bierque E."/>
            <person name="Girault D."/>
            <person name="Soupe-Gilbert M.E."/>
            <person name="Picardeau M."/>
            <person name="Goarant C."/>
        </authorList>
    </citation>
    <scope>NUCLEOTIDE SEQUENCE [LARGE SCALE GENOMIC DNA]</scope>
    <source>
        <strain evidence="1 3">ATI7-C-A5</strain>
    </source>
</reference>
<name>A0A2N0BAJ3_9LEPT</name>
<evidence type="ECO:0000313" key="1">
    <source>
        <dbReference type="EMBL" id="MDV6235946.1"/>
    </source>
</evidence>
<dbReference type="AlphaFoldDB" id="A0A2N0BAJ3"/>
<accession>A0A2N0BAJ3</accession>
<proteinExistence type="predicted"/>
<dbReference type="OrthoDB" id="9894760at2"/>
<dbReference type="RefSeq" id="WP_100764873.1">
    <property type="nucleotide sequence ID" value="NZ_NPEF02000011.1"/>
</dbReference>
<gene>
    <name evidence="1" type="ORF">CH379_009960</name>
    <name evidence="2" type="ORF">CH379_07405</name>
</gene>
<sequence length="180" mass="21227">MRTFLLNADQRIKSPYEDEKREVVSLLIAEKNLRHLTKEEKKIFIKNLAPLIRKYEKYLISANRINDKAGKILYNREQSPLKKINLRMKNSDWNLLSVLASAHGVSRSFLMNYILWLDDLGVHNAMMESVFKETSNKIGAYQFSWRIQFQSNQLIRGLTIEPNVIFFSSSKRDRKNSLRF</sequence>
<dbReference type="EMBL" id="NPEF02000011">
    <property type="protein sequence ID" value="MDV6235946.1"/>
    <property type="molecule type" value="Genomic_DNA"/>
</dbReference>
<dbReference type="InterPro" id="IPR011458">
    <property type="entry name" value="DUF1564"/>
</dbReference>
<comment type="caution">
    <text evidence="2">The sequence shown here is derived from an EMBL/GenBank/DDBJ whole genome shotgun (WGS) entry which is preliminary data.</text>
</comment>
<reference evidence="1" key="3">
    <citation type="submission" date="2023-10" db="EMBL/GenBank/DDBJ databases">
        <authorList>
            <person name="Picardeau M."/>
            <person name="Thibeaux R."/>
        </authorList>
    </citation>
    <scope>NUCLEOTIDE SEQUENCE</scope>
    <source>
        <strain evidence="1">ATI7-C-A5</strain>
    </source>
</reference>
<evidence type="ECO:0000313" key="3">
    <source>
        <dbReference type="Proteomes" id="UP000232122"/>
    </source>
</evidence>
<keyword evidence="3" id="KW-1185">Reference proteome</keyword>
<protein>
    <submittedName>
        <fullName evidence="1">DUF1564 family protein</fullName>
    </submittedName>
</protein>
<organism evidence="2">
    <name type="scientific">Leptospira ellisii</name>
    <dbReference type="NCBI Taxonomy" id="2023197"/>
    <lineage>
        <taxon>Bacteria</taxon>
        <taxon>Pseudomonadati</taxon>
        <taxon>Spirochaetota</taxon>
        <taxon>Spirochaetia</taxon>
        <taxon>Leptospirales</taxon>
        <taxon>Leptospiraceae</taxon>
        <taxon>Leptospira</taxon>
    </lineage>
</organism>
<reference evidence="2" key="1">
    <citation type="submission" date="2017-07" db="EMBL/GenBank/DDBJ databases">
        <title>Leptospira spp. isolated from tropical soils.</title>
        <authorList>
            <person name="Thibeaux R."/>
            <person name="Iraola G."/>
            <person name="Ferres I."/>
            <person name="Bierque E."/>
            <person name="Girault D."/>
            <person name="Soupe-Gilbert M.-E."/>
            <person name="Picardeau M."/>
            <person name="Goarant C."/>
        </authorList>
    </citation>
    <scope>NUCLEOTIDE SEQUENCE [LARGE SCALE GENOMIC DNA]</scope>
    <source>
        <strain evidence="2">ATI7-C-A5</strain>
    </source>
</reference>
<dbReference type="Proteomes" id="UP000232122">
    <property type="component" value="Unassembled WGS sequence"/>
</dbReference>
<evidence type="ECO:0000313" key="2">
    <source>
        <dbReference type="EMBL" id="PJZ93526.1"/>
    </source>
</evidence>
<dbReference type="Pfam" id="PF07600">
    <property type="entry name" value="DUF1564"/>
    <property type="match status" value="1"/>
</dbReference>
<dbReference type="EMBL" id="NPEF01000057">
    <property type="protein sequence ID" value="PJZ93526.1"/>
    <property type="molecule type" value="Genomic_DNA"/>
</dbReference>